<comment type="caution">
    <text evidence="5">The sequence shown here is derived from an EMBL/GenBank/DDBJ whole genome shotgun (WGS) entry which is preliminary data.</text>
</comment>
<evidence type="ECO:0000256" key="2">
    <source>
        <dbReference type="ARBA" id="ARBA00023128"/>
    </source>
</evidence>
<dbReference type="InterPro" id="IPR005135">
    <property type="entry name" value="Endo/exonuclease/phosphatase"/>
</dbReference>
<dbReference type="AlphaFoldDB" id="A0A8H5KFX6"/>
<organism evidence="5 6">
    <name type="scientific">Fusarium pseudoanthophilum</name>
    <dbReference type="NCBI Taxonomy" id="48495"/>
    <lineage>
        <taxon>Eukaryota</taxon>
        <taxon>Fungi</taxon>
        <taxon>Dikarya</taxon>
        <taxon>Ascomycota</taxon>
        <taxon>Pezizomycotina</taxon>
        <taxon>Sordariomycetes</taxon>
        <taxon>Hypocreomycetidae</taxon>
        <taxon>Hypocreales</taxon>
        <taxon>Nectriaceae</taxon>
        <taxon>Fusarium</taxon>
        <taxon>Fusarium fujikuroi species complex</taxon>
    </lineage>
</organism>
<protein>
    <recommendedName>
        <fullName evidence="4">Reverse transcriptase domain-containing protein</fullName>
    </recommendedName>
</protein>
<dbReference type="InterPro" id="IPR043502">
    <property type="entry name" value="DNA/RNA_pol_sf"/>
</dbReference>
<accession>A0A8H5KFX6</accession>
<dbReference type="SUPFAM" id="SSF56672">
    <property type="entry name" value="DNA/RNA polymerases"/>
    <property type="match status" value="1"/>
</dbReference>
<gene>
    <name evidence="5" type="ORF">FPANT_12938</name>
</gene>
<proteinExistence type="predicted"/>
<evidence type="ECO:0000313" key="6">
    <source>
        <dbReference type="Proteomes" id="UP000544095"/>
    </source>
</evidence>
<dbReference type="Gene3D" id="3.60.10.10">
    <property type="entry name" value="Endonuclease/exonuclease/phosphatase"/>
    <property type="match status" value="1"/>
</dbReference>
<comment type="subcellular location">
    <subcellularLocation>
        <location evidence="1">Mitochondrion</location>
    </subcellularLocation>
</comment>
<dbReference type="Pfam" id="PF00078">
    <property type="entry name" value="RVT_1"/>
    <property type="match status" value="1"/>
</dbReference>
<keyword evidence="6" id="KW-1185">Reference proteome</keyword>
<keyword evidence="2" id="KW-0496">Mitochondrion</keyword>
<name>A0A8H5KFX6_9HYPO</name>
<feature type="region of interest" description="Disordered" evidence="3">
    <location>
        <begin position="1"/>
        <end position="38"/>
    </location>
</feature>
<evidence type="ECO:0000259" key="4">
    <source>
        <dbReference type="PROSITE" id="PS50878"/>
    </source>
</evidence>
<evidence type="ECO:0000256" key="1">
    <source>
        <dbReference type="ARBA" id="ARBA00004173"/>
    </source>
</evidence>
<dbReference type="Pfam" id="PF14529">
    <property type="entry name" value="Exo_endo_phos_2"/>
    <property type="match status" value="1"/>
</dbReference>
<evidence type="ECO:0000313" key="5">
    <source>
        <dbReference type="EMBL" id="KAF5572638.1"/>
    </source>
</evidence>
<dbReference type="PANTHER" id="PTHR33481">
    <property type="entry name" value="REVERSE TRANSCRIPTASE"/>
    <property type="match status" value="1"/>
</dbReference>
<evidence type="ECO:0000256" key="3">
    <source>
        <dbReference type="SAM" id="MobiDB-lite"/>
    </source>
</evidence>
<feature type="compositionally biased region" description="Basic residues" evidence="3">
    <location>
        <begin position="1"/>
        <end position="23"/>
    </location>
</feature>
<dbReference type="InterPro" id="IPR000477">
    <property type="entry name" value="RT_dom"/>
</dbReference>
<dbReference type="PANTHER" id="PTHR33481:SF1">
    <property type="entry name" value="ENDONUCLEASE_EXONUCLEASE_PHOSPHATASE DOMAIN-CONTAINING PROTEIN-RELATED"/>
    <property type="match status" value="1"/>
</dbReference>
<dbReference type="EMBL" id="JAAOAR010000890">
    <property type="protein sequence ID" value="KAF5572638.1"/>
    <property type="molecule type" value="Genomic_DNA"/>
</dbReference>
<dbReference type="InterPro" id="IPR036691">
    <property type="entry name" value="Endo/exonu/phosph_ase_sf"/>
</dbReference>
<dbReference type="GO" id="GO:0005739">
    <property type="term" value="C:mitochondrion"/>
    <property type="evidence" value="ECO:0007669"/>
    <property type="project" value="UniProtKB-SubCell"/>
</dbReference>
<dbReference type="SUPFAM" id="SSF56219">
    <property type="entry name" value="DNase I-like"/>
    <property type="match status" value="1"/>
</dbReference>
<dbReference type="CDD" id="cd01650">
    <property type="entry name" value="RT_nLTR_like"/>
    <property type="match status" value="1"/>
</dbReference>
<reference evidence="5 6" key="1">
    <citation type="submission" date="2020-05" db="EMBL/GenBank/DDBJ databases">
        <title>Identification and distribution of gene clusters putatively required for synthesis of sphingolipid metabolism inhibitors in phylogenetically diverse species of the filamentous fungus Fusarium.</title>
        <authorList>
            <person name="Kim H.-S."/>
            <person name="Busman M."/>
            <person name="Brown D.W."/>
            <person name="Divon H."/>
            <person name="Uhlig S."/>
            <person name="Proctor R.H."/>
        </authorList>
    </citation>
    <scope>NUCLEOTIDE SEQUENCE [LARGE SCALE GENOMIC DNA]</scope>
    <source>
        <strain evidence="5 6">NRRL 25211</strain>
    </source>
</reference>
<dbReference type="Proteomes" id="UP000544095">
    <property type="component" value="Unassembled WGS sequence"/>
</dbReference>
<sequence length="1259" mass="142317">MAYHRQGRGGGKNKTRNKTKSLGKPRGSGGPDQKPLDWDGELRIVQANMMQSGMRFRQIMSAEHCGLNGPGAHILALSDPTKEVAWASNFGYHLVIDSDRPLVEGDNPNDKKLIRKMAKQKTKRLLKALHEEVKEDEKPPHKAFTLSRVFFCVHKSIPLDAWRVEFHEDANKGFAATLYLRTTLGEISIHNVHNPNTEEEKITIDPLVRRARASDLQLMVGDFNLHDISWAGPLLKPGRTCPRARALVEGMAGAGMKLLTESGTRTYLRGTSKSCIDLTYASQAIAARCLSWGVDKNLCWDESDHFPIRTVLDIQPPLDNSLRYKYNKAAVGGYQAEIQDKMTSLNKFDFESLRGREDAAGKLEELGEQFLTNVKDAMDNHIPTELMNPPLPTGRPMDPSKRATLENETTTIAETRPGLSAAERKKKRNEDFRVKIKAGGRYRRYVAKTSKPTNGVWSILKRAVRRAQPKTAPNMQPLTKDTGGVKYSTEEEKQTCMKNNLWSEVSDTFAPELQFPDWDPDKPRLAMRQTITEDEVDKYIRGLPSGKAAGKDMIGNEAIKLAREQLVPFITRFFGACFEFSIIPPMFRLAITVVLPKAGKDSYNTPKSWRPIALLPSFGKLLERIAADRLKEASIEYSLLPKTQYGAPGMSTTDAVQDILKVVYEAWSGKPNRRAKRCWWRMLRKVTLMGLDISAAYDNVDRQKLLQILADAGLPKWYILLIHSFLSQRQTALKLPRSMSEVFFVNIGIPQGSPLSPLLFLFFTGPLMARINKHGVKDVIIHTFAYVDDTYLVAVSNSYKMNCRGLEVAHESIMEWATEVGMKFSPQKYSVMHFKCPIDTDPDCKLLPNIQGLKGNASCLKEKVKVLGLVLDPGLTWEHHITDIEEKVEKSLKYLRKILGSVWGMTIQAARKFFISKIRSNIAYGCAAWFIHSPGMSLRWSLKREQIHRLEMLQYECLKQVSGALGNTSQRVLEKELHIDSVRVFLRRTMLAARAKKLKITTNSSNQQQIEDVFIRSSSAASYPTAYSILNFQARNWVNQAKKEITNKKNGSDKKFFAIWRNKQKRSAVVNRQAQKHATRWSSELWDNYRRQRAARHPKQHHPLALEEAWGPQSLRYYNGLSRGQSTMLLQCRTEFIGLNYFLNGIGGQRQSPQAQAPGTGTGSAEPSEAAMESIPATCPCGHVRQTVFHMFIECPDLRVARRQLEDKVGKVDFRQLLTSHGAVAADWAITHFKLAQFEFPREDSQFASDDTEPLSLPN</sequence>
<feature type="domain" description="Reverse transcriptase" evidence="4">
    <location>
        <begin position="576"/>
        <end position="871"/>
    </location>
</feature>
<feature type="region of interest" description="Disordered" evidence="3">
    <location>
        <begin position="467"/>
        <end position="486"/>
    </location>
</feature>
<dbReference type="GO" id="GO:0003824">
    <property type="term" value="F:catalytic activity"/>
    <property type="evidence" value="ECO:0007669"/>
    <property type="project" value="InterPro"/>
</dbReference>
<dbReference type="PROSITE" id="PS50878">
    <property type="entry name" value="RT_POL"/>
    <property type="match status" value="1"/>
</dbReference>